<proteinExistence type="predicted"/>
<dbReference type="Pfam" id="PF02311">
    <property type="entry name" value="AraC_binding"/>
    <property type="match status" value="1"/>
</dbReference>
<protein>
    <recommendedName>
        <fullName evidence="2">AraC-type arabinose-binding/dimerisation domain-containing protein</fullName>
    </recommendedName>
</protein>
<comment type="caution">
    <text evidence="3">The sequence shown here is derived from an EMBL/GenBank/DDBJ whole genome shotgun (WGS) entry which is preliminary data.</text>
</comment>
<dbReference type="InterPro" id="IPR014710">
    <property type="entry name" value="RmlC-like_jellyroll"/>
</dbReference>
<dbReference type="EMBL" id="LJUO01000011">
    <property type="protein sequence ID" value="KPK73311.1"/>
    <property type="molecule type" value="Genomic_DNA"/>
</dbReference>
<evidence type="ECO:0000313" key="3">
    <source>
        <dbReference type="EMBL" id="KPK73311.1"/>
    </source>
</evidence>
<sequence>MSVKGILEAFTQSYVEKTDDVVPLSFGFLIDGHKWWTISIHHDQSFQLRQEKPGAPTFYFTATSATLEDIASGALRAPTAMAKAQARDRAPLDVAFMDGYALSKSFDLREFVFRYFSVGRIEKIMLGKQFARIVHGGYAIPLVYAQGLRTAWYRVEKGMIINEDPHDQTNPFPTLVIATRGIGRAQIGGQVFQFSEGEAYYIPKDVTHSFWTDRGEGLEFIIIMYGEGA</sequence>
<dbReference type="Gene3D" id="3.30.1050.10">
    <property type="entry name" value="SCP2 sterol-binding domain"/>
    <property type="match status" value="1"/>
</dbReference>
<organism evidence="3 4">
    <name type="scientific">candidate division WOR_3 bacterium SM23_60</name>
    <dbReference type="NCBI Taxonomy" id="1703780"/>
    <lineage>
        <taxon>Bacteria</taxon>
        <taxon>Bacteria division WOR-3</taxon>
    </lineage>
</organism>
<dbReference type="InterPro" id="IPR036527">
    <property type="entry name" value="SCP2_sterol-bd_dom_sf"/>
</dbReference>
<name>A0A0S8GK39_UNCW3</name>
<keyword evidence="1" id="KW-0238">DNA-binding</keyword>
<dbReference type="InterPro" id="IPR011051">
    <property type="entry name" value="RmlC_Cupin_sf"/>
</dbReference>
<dbReference type="SUPFAM" id="SSF51182">
    <property type="entry name" value="RmlC-like cupins"/>
    <property type="match status" value="1"/>
</dbReference>
<evidence type="ECO:0000313" key="4">
    <source>
        <dbReference type="Proteomes" id="UP000051096"/>
    </source>
</evidence>
<accession>A0A0S8GK39</accession>
<dbReference type="InterPro" id="IPR003313">
    <property type="entry name" value="AraC-bd"/>
</dbReference>
<reference evidence="3 4" key="1">
    <citation type="journal article" date="2015" name="Microbiome">
        <title>Genomic resolution of linkages in carbon, nitrogen, and sulfur cycling among widespread estuary sediment bacteria.</title>
        <authorList>
            <person name="Baker B.J."/>
            <person name="Lazar C.S."/>
            <person name="Teske A.P."/>
            <person name="Dick G.J."/>
        </authorList>
    </citation>
    <scope>NUCLEOTIDE SEQUENCE [LARGE SCALE GENOMIC DNA]</scope>
    <source>
        <strain evidence="3">SM23_60</strain>
    </source>
</reference>
<gene>
    <name evidence="3" type="ORF">AMJ87_01955</name>
</gene>
<dbReference type="GO" id="GO:0003677">
    <property type="term" value="F:DNA binding"/>
    <property type="evidence" value="ECO:0007669"/>
    <property type="project" value="UniProtKB-KW"/>
</dbReference>
<dbReference type="Proteomes" id="UP000051096">
    <property type="component" value="Unassembled WGS sequence"/>
</dbReference>
<dbReference type="AlphaFoldDB" id="A0A0S8GK39"/>
<feature type="domain" description="AraC-type arabinose-binding/dimerisation" evidence="2">
    <location>
        <begin position="172"/>
        <end position="222"/>
    </location>
</feature>
<evidence type="ECO:0000256" key="1">
    <source>
        <dbReference type="ARBA" id="ARBA00023125"/>
    </source>
</evidence>
<dbReference type="Gene3D" id="2.60.120.10">
    <property type="entry name" value="Jelly Rolls"/>
    <property type="match status" value="1"/>
</dbReference>
<evidence type="ECO:0000259" key="2">
    <source>
        <dbReference type="Pfam" id="PF02311"/>
    </source>
</evidence>
<dbReference type="GO" id="GO:0006355">
    <property type="term" value="P:regulation of DNA-templated transcription"/>
    <property type="evidence" value="ECO:0007669"/>
    <property type="project" value="InterPro"/>
</dbReference>